<dbReference type="Gene3D" id="3.80.10.10">
    <property type="entry name" value="Ribonuclease Inhibitor"/>
    <property type="match status" value="1"/>
</dbReference>
<organism evidence="3 4">
    <name type="scientific">Pisum sativum</name>
    <name type="common">Garden pea</name>
    <name type="synonym">Lathyrus oleraceus</name>
    <dbReference type="NCBI Taxonomy" id="3888"/>
    <lineage>
        <taxon>Eukaryota</taxon>
        <taxon>Viridiplantae</taxon>
        <taxon>Streptophyta</taxon>
        <taxon>Embryophyta</taxon>
        <taxon>Tracheophyta</taxon>
        <taxon>Spermatophyta</taxon>
        <taxon>Magnoliopsida</taxon>
        <taxon>eudicotyledons</taxon>
        <taxon>Gunneridae</taxon>
        <taxon>Pentapetalae</taxon>
        <taxon>rosids</taxon>
        <taxon>fabids</taxon>
        <taxon>Fabales</taxon>
        <taxon>Fabaceae</taxon>
        <taxon>Papilionoideae</taxon>
        <taxon>50 kb inversion clade</taxon>
        <taxon>NPAAA clade</taxon>
        <taxon>Hologalegina</taxon>
        <taxon>IRL clade</taxon>
        <taxon>Fabeae</taxon>
        <taxon>Lathyrus</taxon>
    </lineage>
</organism>
<dbReference type="EMBL" id="JAMSHJ010000005">
    <property type="protein sequence ID" value="KAI5409172.1"/>
    <property type="molecule type" value="Genomic_DNA"/>
</dbReference>
<dbReference type="InterPro" id="IPR055414">
    <property type="entry name" value="LRR_R13L4/SHOC2-like"/>
</dbReference>
<protein>
    <recommendedName>
        <fullName evidence="2">Disease resistance R13L4/SHOC-2-like LRR domain-containing protein</fullName>
    </recommendedName>
</protein>
<evidence type="ECO:0000259" key="2">
    <source>
        <dbReference type="Pfam" id="PF23598"/>
    </source>
</evidence>
<feature type="domain" description="Disease resistance R13L4/SHOC-2-like LRR" evidence="2">
    <location>
        <begin position="2"/>
        <end position="128"/>
    </location>
</feature>
<evidence type="ECO:0000313" key="3">
    <source>
        <dbReference type="EMBL" id="KAI5409172.1"/>
    </source>
</evidence>
<keyword evidence="1" id="KW-0677">Repeat</keyword>
<evidence type="ECO:0000256" key="1">
    <source>
        <dbReference type="ARBA" id="ARBA00022737"/>
    </source>
</evidence>
<dbReference type="Pfam" id="PF23598">
    <property type="entry name" value="LRR_14"/>
    <property type="match status" value="1"/>
</dbReference>
<reference evidence="3 4" key="1">
    <citation type="journal article" date="2022" name="Nat. Genet.">
        <title>Improved pea reference genome and pan-genome highlight genomic features and evolutionary characteristics.</title>
        <authorList>
            <person name="Yang T."/>
            <person name="Liu R."/>
            <person name="Luo Y."/>
            <person name="Hu S."/>
            <person name="Wang D."/>
            <person name="Wang C."/>
            <person name="Pandey M.K."/>
            <person name="Ge S."/>
            <person name="Xu Q."/>
            <person name="Li N."/>
            <person name="Li G."/>
            <person name="Huang Y."/>
            <person name="Saxena R.K."/>
            <person name="Ji Y."/>
            <person name="Li M."/>
            <person name="Yan X."/>
            <person name="He Y."/>
            <person name="Liu Y."/>
            <person name="Wang X."/>
            <person name="Xiang C."/>
            <person name="Varshney R.K."/>
            <person name="Ding H."/>
            <person name="Gao S."/>
            <person name="Zong X."/>
        </authorList>
    </citation>
    <scope>NUCLEOTIDE SEQUENCE [LARGE SCALE GENOMIC DNA]</scope>
    <source>
        <strain evidence="3 4">cv. Zhongwan 6</strain>
    </source>
</reference>
<name>A0A9D4WWQ4_PEA</name>
<dbReference type="PANTHER" id="PTHR47186">
    <property type="entry name" value="LEUCINE-RICH REPEAT-CONTAINING PROTEIN 57"/>
    <property type="match status" value="1"/>
</dbReference>
<dbReference type="AlphaFoldDB" id="A0A9D4WWQ4"/>
<sequence>MLQNLETLEVRDTDTLQLPKEISKLRQLRHLIGTNISLIELKNGIGEMTSLQTLRNIDLDMDGAAEVIKELGKLKQIRDLGLINVHEEDGSIISSSINEMQHMEKLFVASYKNFHNLDDLHLNSTSTMSILTEDPMQSLKSLQHLLILSIKEIAYEGLCLHFEDGGFEKLKELYVETSNELRDIIIDKGALPSLKKLRLHGLFSLKTTPTGIQHLEKLEVLYIGYTGIEHLEDISTEDWNWIFKHVPAVEITTPSGFITLNPMR</sequence>
<keyword evidence="4" id="KW-1185">Reference proteome</keyword>
<dbReference type="InterPro" id="IPR032675">
    <property type="entry name" value="LRR_dom_sf"/>
</dbReference>
<proteinExistence type="predicted"/>
<dbReference type="PANTHER" id="PTHR47186:SF57">
    <property type="entry name" value="OS02G0478300 PROTEIN"/>
    <property type="match status" value="1"/>
</dbReference>
<accession>A0A9D4WWQ4</accession>
<dbReference type="Proteomes" id="UP001058974">
    <property type="component" value="Chromosome 5"/>
</dbReference>
<dbReference type="Gramene" id="Psat05G0483100-T1">
    <property type="protein sequence ID" value="KAI5409172.1"/>
    <property type="gene ID" value="KIW84_054831"/>
</dbReference>
<dbReference type="SUPFAM" id="SSF52058">
    <property type="entry name" value="L domain-like"/>
    <property type="match status" value="1"/>
</dbReference>
<evidence type="ECO:0000313" key="4">
    <source>
        <dbReference type="Proteomes" id="UP001058974"/>
    </source>
</evidence>
<comment type="caution">
    <text evidence="3">The sequence shown here is derived from an EMBL/GenBank/DDBJ whole genome shotgun (WGS) entry which is preliminary data.</text>
</comment>
<gene>
    <name evidence="3" type="ORF">KIW84_054831</name>
</gene>